<dbReference type="GO" id="GO:0004553">
    <property type="term" value="F:hydrolase activity, hydrolyzing O-glycosyl compounds"/>
    <property type="evidence" value="ECO:0007669"/>
    <property type="project" value="InterPro"/>
</dbReference>
<keyword evidence="2" id="KW-0378">Hydrolase</keyword>
<dbReference type="KEGG" id="bpb:bpr_I1699"/>
<dbReference type="Pfam" id="PF02836">
    <property type="entry name" value="Glyco_hydro_2_C"/>
    <property type="match status" value="1"/>
</dbReference>
<sequence length="915" mass="103681">MSNFLSLAGEWEVKLADGSRHKAILPGTLDTNNIGYEDKPAKKLYQDENYIENEALSASKVIATRFTRNHTYEGKAVFRRVCDQEMAGEKRYFLIAERARVLELSIDGVSVPSISGSLSTPYIFEVTGLLHKGAVIEITSDNSYEGLPHDNIVYSSAATDETQTNWNGIIGRFGLLIRERTFIESIRVYPKRSLEDGRWILDTEVCIESDKWFREKLELEFEELGRTGTLEIAGTAGKSYFKMSIDAGVPDDLLWDEYEGRLCHVRAVLIKNAGKEGSSDVLEEAFGIRSFEDIDGHLCLNGRRIFLRSEANCAVFPEEGHPPVSVDAWKEVIRTYMGYGVNCLRFHSHCPPEEAFMAADELGIMMQPELSHWNPADAFSDQTAAGYYRRELSEIIRTYANHPSFVMMTFGNELQYKEDGAPIVKELLKLCHEMDKTRLFAFSSNAFYGEKGADPDSDFYTAMRYKGLPMRATFDGMQGYLNNEYPNACHNYDDTVAEIRKEYEGPVYSFEVGQFEVLPDFKEIDLFHGVTRPDNLGLIKEKVAKKGLLDNWEKWVEATGELSLLGYREEVEAALRSRDYSGISLLGLQDFPGQGTALVGMLNSHLVPKPYSFAEPGRFRSFFTDVLPLVYLEKYTYVEDEVLRAKVRVANYSKGDIEGRLEVSVCKQKYVFYENEEDKPDICKQGSLSDVGEIEISLSKLGLKKNSAVDLHVSFAGFDNTYRIFVYMPGSQNPVKPANVHQTKVLDNEARKVLENGGVVFLAPDSSKEEIPSSIKSTFTTDFWSVGTFASQEGSMGLLIDDKHPLFRDYPTDFYTDYQWFMQASQRAIILPEGIKSIVTVMDSYAYLRNMGMLLEFNCLKGKVFISSMGLHDLMDYPECRALLSSIYEYISSEEFVPERSIDFDELKKMICSEC</sequence>
<dbReference type="InterPro" id="IPR006103">
    <property type="entry name" value="Glyco_hydro_2_cat"/>
</dbReference>
<dbReference type="SUPFAM" id="SSF49785">
    <property type="entry name" value="Galactose-binding domain-like"/>
    <property type="match status" value="1"/>
</dbReference>
<dbReference type="Gene3D" id="3.20.20.80">
    <property type="entry name" value="Glycosidases"/>
    <property type="match status" value="1"/>
</dbReference>
<dbReference type="EC" id="3.2.1.-" evidence="2"/>
<keyword evidence="2" id="KW-0326">Glycosidase</keyword>
<dbReference type="Gene3D" id="2.60.120.260">
    <property type="entry name" value="Galactose-binding domain-like"/>
    <property type="match status" value="1"/>
</dbReference>
<dbReference type="STRING" id="515622.bpr_I1699"/>
<evidence type="ECO:0000259" key="1">
    <source>
        <dbReference type="Pfam" id="PF02836"/>
    </source>
</evidence>
<protein>
    <submittedName>
        <fullName evidence="2">Glycoside hydrolase family 2 Gh2F</fullName>
        <ecNumber evidence="2">3.2.1.-</ecNumber>
    </submittedName>
</protein>
<evidence type="ECO:0000313" key="3">
    <source>
        <dbReference type="Proteomes" id="UP000001299"/>
    </source>
</evidence>
<dbReference type="Proteomes" id="UP000001299">
    <property type="component" value="Chromosome 1"/>
</dbReference>
<dbReference type="AlphaFoldDB" id="E0RXK9"/>
<organism evidence="2 3">
    <name type="scientific">Butyrivibrio proteoclasticus (strain ATCC 51982 / DSM 14932 / B316)</name>
    <name type="common">Clostridium proteoclasticum</name>
    <dbReference type="NCBI Taxonomy" id="515622"/>
    <lineage>
        <taxon>Bacteria</taxon>
        <taxon>Bacillati</taxon>
        <taxon>Bacillota</taxon>
        <taxon>Clostridia</taxon>
        <taxon>Lachnospirales</taxon>
        <taxon>Lachnospiraceae</taxon>
        <taxon>Butyrivibrio</taxon>
    </lineage>
</organism>
<dbReference type="InterPro" id="IPR051913">
    <property type="entry name" value="GH2_Domain-Containing"/>
</dbReference>
<name>E0RXK9_BUTPB</name>
<dbReference type="InterPro" id="IPR008979">
    <property type="entry name" value="Galactose-bd-like_sf"/>
</dbReference>
<dbReference type="RefSeq" id="WP_013281090.1">
    <property type="nucleotide sequence ID" value="NC_014387.1"/>
</dbReference>
<reference evidence="2 3" key="1">
    <citation type="journal article" date="2010" name="PLoS ONE">
        <title>The glycobiome of the rumen bacterium Butyrivibrio proteoclasticus B316(T) highlights adaptation to a polysaccharide-rich environment.</title>
        <authorList>
            <person name="Kelly W.J."/>
            <person name="Leahy S.C."/>
            <person name="Altermann E."/>
            <person name="Yeoman C.J."/>
            <person name="Dunne J.C."/>
            <person name="Kong Z."/>
            <person name="Pacheco D.M."/>
            <person name="Li D."/>
            <person name="Noel S.J."/>
            <person name="Moon C.D."/>
            <person name="Cookson A.L."/>
            <person name="Attwood G.T."/>
        </authorList>
    </citation>
    <scope>NUCLEOTIDE SEQUENCE [LARGE SCALE GENOMIC DNA]</scope>
    <source>
        <strain evidence="3">ATCC 51982 / DSM 14932 / B316</strain>
    </source>
</reference>
<dbReference type="CAZy" id="GH2">
    <property type="family name" value="Glycoside Hydrolase Family 2"/>
</dbReference>
<accession>E0RXK9</accession>
<dbReference type="HOGENOM" id="CLU_009735_0_0_9"/>
<dbReference type="InterPro" id="IPR017853">
    <property type="entry name" value="GH"/>
</dbReference>
<keyword evidence="3" id="KW-1185">Reference proteome</keyword>
<proteinExistence type="predicted"/>
<feature type="domain" description="Glycoside hydrolase family 2 catalytic" evidence="1">
    <location>
        <begin position="332"/>
        <end position="446"/>
    </location>
</feature>
<dbReference type="PANTHER" id="PTHR42732">
    <property type="entry name" value="BETA-GALACTOSIDASE"/>
    <property type="match status" value="1"/>
</dbReference>
<dbReference type="EMBL" id="CP001810">
    <property type="protein sequence ID" value="ADL34436.1"/>
    <property type="molecule type" value="Genomic_DNA"/>
</dbReference>
<dbReference type="eggNOG" id="COG3250">
    <property type="taxonomic scope" value="Bacteria"/>
</dbReference>
<gene>
    <name evidence="2" type="primary">gh2F</name>
    <name evidence="2" type="ordered locus">bpr_I1699</name>
</gene>
<evidence type="ECO:0000313" key="2">
    <source>
        <dbReference type="EMBL" id="ADL34436.1"/>
    </source>
</evidence>
<dbReference type="SUPFAM" id="SSF51445">
    <property type="entry name" value="(Trans)glycosidases"/>
    <property type="match status" value="1"/>
</dbReference>
<dbReference type="GO" id="GO:0005975">
    <property type="term" value="P:carbohydrate metabolic process"/>
    <property type="evidence" value="ECO:0007669"/>
    <property type="project" value="InterPro"/>
</dbReference>